<dbReference type="InterPro" id="IPR039425">
    <property type="entry name" value="RNA_pol_sigma-70-like"/>
</dbReference>
<evidence type="ECO:0000259" key="6">
    <source>
        <dbReference type="Pfam" id="PF04542"/>
    </source>
</evidence>
<keyword evidence="5" id="KW-0804">Transcription</keyword>
<dbReference type="OrthoDB" id="9803470at2"/>
<dbReference type="PANTHER" id="PTHR43133">
    <property type="entry name" value="RNA POLYMERASE ECF-TYPE SIGMA FACTO"/>
    <property type="match status" value="1"/>
</dbReference>
<reference evidence="8 9" key="1">
    <citation type="submission" date="2018-10" db="EMBL/GenBank/DDBJ databases">
        <title>Genomic Encyclopedia of Archaeal and Bacterial Type Strains, Phase II (KMG-II): from individual species to whole genera.</title>
        <authorList>
            <person name="Goeker M."/>
        </authorList>
    </citation>
    <scope>NUCLEOTIDE SEQUENCE [LARGE SCALE GENOMIC DNA]</scope>
    <source>
        <strain evidence="8 9">DSM 29466</strain>
    </source>
</reference>
<sequence>MAKTDDDQMLINLVSTGDREAMRLLYERHYDGLFAFLRGRGADTGLANDTTQEAMLQIWRTADKFAGKSSVKTWIYTIGRNKLIDRQRKNTRLSFVDDVPDTADPTPNPEALLMAANEASRVRACLEKLKPDHRNALRLAFYEDLSYEEISGLEDIPVGTVKTRIFHAKRLLLRCLVSK</sequence>
<dbReference type="Gene3D" id="1.10.1740.10">
    <property type="match status" value="1"/>
</dbReference>
<organism evidence="8 9">
    <name type="scientific">Litoreibacter meonggei</name>
    <dbReference type="NCBI Taxonomy" id="1049199"/>
    <lineage>
        <taxon>Bacteria</taxon>
        <taxon>Pseudomonadati</taxon>
        <taxon>Pseudomonadota</taxon>
        <taxon>Alphaproteobacteria</taxon>
        <taxon>Rhodobacterales</taxon>
        <taxon>Roseobacteraceae</taxon>
        <taxon>Litoreibacter</taxon>
    </lineage>
</organism>
<feature type="domain" description="RNA polymerase sigma factor 70 region 4 type 2" evidence="7">
    <location>
        <begin position="121"/>
        <end position="172"/>
    </location>
</feature>
<evidence type="ECO:0000256" key="3">
    <source>
        <dbReference type="ARBA" id="ARBA00023082"/>
    </source>
</evidence>
<name>A0A497VW35_9RHOB</name>
<dbReference type="Gene3D" id="1.10.10.10">
    <property type="entry name" value="Winged helix-like DNA-binding domain superfamily/Winged helix DNA-binding domain"/>
    <property type="match status" value="1"/>
</dbReference>
<dbReference type="InterPro" id="IPR036388">
    <property type="entry name" value="WH-like_DNA-bd_sf"/>
</dbReference>
<dbReference type="Proteomes" id="UP000269157">
    <property type="component" value="Unassembled WGS sequence"/>
</dbReference>
<gene>
    <name evidence="8" type="ORF">BCF46_3609</name>
</gene>
<feature type="domain" description="RNA polymerase sigma-70 region 2" evidence="6">
    <location>
        <begin position="25"/>
        <end position="92"/>
    </location>
</feature>
<proteinExistence type="inferred from homology"/>
<dbReference type="Pfam" id="PF04542">
    <property type="entry name" value="Sigma70_r2"/>
    <property type="match status" value="1"/>
</dbReference>
<keyword evidence="9" id="KW-1185">Reference proteome</keyword>
<dbReference type="AlphaFoldDB" id="A0A497VW35"/>
<dbReference type="RefSeq" id="WP_121027613.1">
    <property type="nucleotide sequence ID" value="NZ_RCCE01000006.1"/>
</dbReference>
<dbReference type="GO" id="GO:0006352">
    <property type="term" value="P:DNA-templated transcription initiation"/>
    <property type="evidence" value="ECO:0007669"/>
    <property type="project" value="InterPro"/>
</dbReference>
<keyword evidence="3" id="KW-0731">Sigma factor</keyword>
<dbReference type="EMBL" id="RCCE01000006">
    <property type="protein sequence ID" value="RLJ41033.1"/>
    <property type="molecule type" value="Genomic_DNA"/>
</dbReference>
<dbReference type="PANTHER" id="PTHR43133:SF8">
    <property type="entry name" value="RNA POLYMERASE SIGMA FACTOR HI_1459-RELATED"/>
    <property type="match status" value="1"/>
</dbReference>
<protein>
    <submittedName>
        <fullName evidence="8">RNA polymerase sigma-70 factor (ECF subfamily)</fullName>
    </submittedName>
</protein>
<evidence type="ECO:0000256" key="1">
    <source>
        <dbReference type="ARBA" id="ARBA00010641"/>
    </source>
</evidence>
<dbReference type="InterPro" id="IPR013325">
    <property type="entry name" value="RNA_pol_sigma_r2"/>
</dbReference>
<dbReference type="NCBIfam" id="TIGR02937">
    <property type="entry name" value="sigma70-ECF"/>
    <property type="match status" value="1"/>
</dbReference>
<comment type="similarity">
    <text evidence="1">Belongs to the sigma-70 factor family. ECF subfamily.</text>
</comment>
<dbReference type="InterPro" id="IPR013324">
    <property type="entry name" value="RNA_pol_sigma_r3/r4-like"/>
</dbReference>
<dbReference type="GO" id="GO:0016987">
    <property type="term" value="F:sigma factor activity"/>
    <property type="evidence" value="ECO:0007669"/>
    <property type="project" value="UniProtKB-KW"/>
</dbReference>
<accession>A0A497VW35</accession>
<dbReference type="SUPFAM" id="SSF88946">
    <property type="entry name" value="Sigma2 domain of RNA polymerase sigma factors"/>
    <property type="match status" value="1"/>
</dbReference>
<dbReference type="CDD" id="cd06171">
    <property type="entry name" value="Sigma70_r4"/>
    <property type="match status" value="1"/>
</dbReference>
<dbReference type="GO" id="GO:0003677">
    <property type="term" value="F:DNA binding"/>
    <property type="evidence" value="ECO:0007669"/>
    <property type="project" value="UniProtKB-KW"/>
</dbReference>
<dbReference type="InterPro" id="IPR007627">
    <property type="entry name" value="RNA_pol_sigma70_r2"/>
</dbReference>
<dbReference type="InterPro" id="IPR013249">
    <property type="entry name" value="RNA_pol_sigma70_r4_t2"/>
</dbReference>
<evidence type="ECO:0000259" key="7">
    <source>
        <dbReference type="Pfam" id="PF08281"/>
    </source>
</evidence>
<evidence type="ECO:0000256" key="2">
    <source>
        <dbReference type="ARBA" id="ARBA00023015"/>
    </source>
</evidence>
<dbReference type="Pfam" id="PF08281">
    <property type="entry name" value="Sigma70_r4_2"/>
    <property type="match status" value="1"/>
</dbReference>
<dbReference type="SUPFAM" id="SSF88659">
    <property type="entry name" value="Sigma3 and sigma4 domains of RNA polymerase sigma factors"/>
    <property type="match status" value="1"/>
</dbReference>
<evidence type="ECO:0000313" key="9">
    <source>
        <dbReference type="Proteomes" id="UP000269157"/>
    </source>
</evidence>
<evidence type="ECO:0000256" key="4">
    <source>
        <dbReference type="ARBA" id="ARBA00023125"/>
    </source>
</evidence>
<keyword evidence="4" id="KW-0238">DNA-binding</keyword>
<evidence type="ECO:0000313" key="8">
    <source>
        <dbReference type="EMBL" id="RLJ41033.1"/>
    </source>
</evidence>
<evidence type="ECO:0000256" key="5">
    <source>
        <dbReference type="ARBA" id="ARBA00023163"/>
    </source>
</evidence>
<comment type="caution">
    <text evidence="8">The sequence shown here is derived from an EMBL/GenBank/DDBJ whole genome shotgun (WGS) entry which is preliminary data.</text>
</comment>
<dbReference type="InterPro" id="IPR014284">
    <property type="entry name" value="RNA_pol_sigma-70_dom"/>
</dbReference>
<keyword evidence="2" id="KW-0805">Transcription regulation</keyword>